<proteinExistence type="predicted"/>
<keyword evidence="1" id="KW-0812">Transmembrane</keyword>
<dbReference type="InParanoid" id="J9D5W4"/>
<dbReference type="HOGENOM" id="CLU_2291663_0_0_1"/>
<feature type="transmembrane region" description="Helical" evidence="1">
    <location>
        <begin position="12"/>
        <end position="32"/>
    </location>
</feature>
<reference evidence="3" key="2">
    <citation type="submission" date="2015-07" db="EMBL/GenBank/DDBJ databases">
        <title>Contrasting host-pathogen interactions and genome evolution in two generalist and specialist microsporidian pathogens of mosquitoes.</title>
        <authorList>
            <consortium name="The Broad Institute Genomics Platform"/>
            <consortium name="The Broad Institute Genome Sequencing Center for Infectious Disease"/>
            <person name="Cuomo C.A."/>
            <person name="Sanscrainte N.D."/>
            <person name="Goldberg J.M."/>
            <person name="Heiman D."/>
            <person name="Young S."/>
            <person name="Zeng Q."/>
            <person name="Becnel J.J."/>
            <person name="Birren B.W."/>
        </authorList>
    </citation>
    <scope>NUCLEOTIDE SEQUENCE [LARGE SCALE GENOMIC DNA]</scope>
    <source>
        <strain evidence="3">USNM 41457</strain>
    </source>
</reference>
<dbReference type="EMBL" id="AFBI03000050">
    <property type="protein sequence ID" value="EJW02934.1"/>
    <property type="molecule type" value="Genomic_DNA"/>
</dbReference>
<accession>J9D5W4</accession>
<name>J9D5W4_EDHAE</name>
<feature type="transmembrane region" description="Helical" evidence="1">
    <location>
        <begin position="44"/>
        <end position="68"/>
    </location>
</feature>
<evidence type="ECO:0000256" key="1">
    <source>
        <dbReference type="SAM" id="Phobius"/>
    </source>
</evidence>
<gene>
    <name evidence="2" type="ORF">EDEG_02676</name>
</gene>
<protein>
    <submittedName>
        <fullName evidence="2">Uncharacterized protein</fullName>
    </submittedName>
</protein>
<evidence type="ECO:0000313" key="2">
    <source>
        <dbReference type="EMBL" id="EJW02934.1"/>
    </source>
</evidence>
<evidence type="ECO:0000313" key="3">
    <source>
        <dbReference type="Proteomes" id="UP000003163"/>
    </source>
</evidence>
<dbReference type="VEuPathDB" id="MicrosporidiaDB:EDEG_02676"/>
<keyword evidence="1" id="KW-0472">Membrane</keyword>
<organism evidence="2 3">
    <name type="scientific">Edhazardia aedis (strain USNM 41457)</name>
    <name type="common">Microsporidian parasite</name>
    <dbReference type="NCBI Taxonomy" id="1003232"/>
    <lineage>
        <taxon>Eukaryota</taxon>
        <taxon>Fungi</taxon>
        <taxon>Fungi incertae sedis</taxon>
        <taxon>Microsporidia</taxon>
        <taxon>Edhazardia</taxon>
    </lineage>
</organism>
<sequence length="101" mass="12185">MITRIFWAENRAKLCIFVNRLITEILTSFLFFKNNKIQSLKSSWCILLVTINKFYEIKITIAFFVLIANKPIEKIKKIEEIYLNFQKPCKITFLSYRNKKR</sequence>
<keyword evidence="1" id="KW-1133">Transmembrane helix</keyword>
<keyword evidence="3" id="KW-1185">Reference proteome</keyword>
<dbReference type="AlphaFoldDB" id="J9D5W4"/>
<comment type="caution">
    <text evidence="2">The sequence shown here is derived from an EMBL/GenBank/DDBJ whole genome shotgun (WGS) entry which is preliminary data.</text>
</comment>
<reference evidence="2 3" key="1">
    <citation type="submission" date="2011-08" db="EMBL/GenBank/DDBJ databases">
        <authorList>
            <person name="Liu Z.J."/>
            <person name="Shi F.L."/>
            <person name="Lu J.Q."/>
            <person name="Li M."/>
            <person name="Wang Z.L."/>
        </authorList>
    </citation>
    <scope>NUCLEOTIDE SEQUENCE [LARGE SCALE GENOMIC DNA]</scope>
    <source>
        <strain evidence="2 3">USNM 41457</strain>
    </source>
</reference>
<dbReference type="Proteomes" id="UP000003163">
    <property type="component" value="Unassembled WGS sequence"/>
</dbReference>